<dbReference type="OrthoDB" id="66249at2"/>
<evidence type="ECO:0000256" key="1">
    <source>
        <dbReference type="ARBA" id="ARBA00023015"/>
    </source>
</evidence>
<keyword evidence="3" id="KW-0804">Transcription</keyword>
<dbReference type="InterPro" id="IPR011991">
    <property type="entry name" value="ArsR-like_HTH"/>
</dbReference>
<dbReference type="InterPro" id="IPR000485">
    <property type="entry name" value="AsnC-type_HTH_dom"/>
</dbReference>
<dbReference type="RefSeq" id="WP_079492680.1">
    <property type="nucleotide sequence ID" value="NZ_FUZT01000007.1"/>
</dbReference>
<dbReference type="InterPro" id="IPR019888">
    <property type="entry name" value="Tscrpt_reg_AsnC-like"/>
</dbReference>
<dbReference type="PANTHER" id="PTHR30154:SF34">
    <property type="entry name" value="TRANSCRIPTIONAL REGULATOR AZLB"/>
    <property type="match status" value="1"/>
</dbReference>
<dbReference type="Gene3D" id="3.30.70.920">
    <property type="match status" value="1"/>
</dbReference>
<dbReference type="GO" id="GO:0043200">
    <property type="term" value="P:response to amino acid"/>
    <property type="evidence" value="ECO:0007669"/>
    <property type="project" value="TreeGrafter"/>
</dbReference>
<reference evidence="5 6" key="1">
    <citation type="submission" date="2017-02" db="EMBL/GenBank/DDBJ databases">
        <authorList>
            <person name="Peterson S.W."/>
        </authorList>
    </citation>
    <scope>NUCLEOTIDE SEQUENCE [LARGE SCALE GENOMIC DNA]</scope>
    <source>
        <strain evidence="5 6">M1</strain>
    </source>
</reference>
<dbReference type="GO" id="GO:0005829">
    <property type="term" value="C:cytosol"/>
    <property type="evidence" value="ECO:0007669"/>
    <property type="project" value="TreeGrafter"/>
</dbReference>
<keyword evidence="6" id="KW-1185">Reference proteome</keyword>
<dbReference type="PRINTS" id="PR00033">
    <property type="entry name" value="HTHASNC"/>
</dbReference>
<sequence length="146" mass="17047">MDQIDMRILNEMKLNGRSTASEISKKVNLSIPAVSERIRKLEDLNIIEHYTVKINREKMGYKLLTMVFVNLEQKANTENFRKTIIEFNEVIECHHIAGEYDYMLKLLLKDTYELEVFLSKKLKSIPGVQKSNSLIILSTLKETLNR</sequence>
<protein>
    <submittedName>
        <fullName evidence="5">Transcriptional regulator, AsnC family</fullName>
    </submittedName>
</protein>
<dbReference type="Pfam" id="PF01037">
    <property type="entry name" value="AsnC_trans_reg"/>
    <property type="match status" value="1"/>
</dbReference>
<name>A0A1T5LKX1_9FIRM</name>
<dbReference type="STRING" id="36842.SAMN02194393_03000"/>
<evidence type="ECO:0000256" key="3">
    <source>
        <dbReference type="ARBA" id="ARBA00023163"/>
    </source>
</evidence>
<evidence type="ECO:0000256" key="2">
    <source>
        <dbReference type="ARBA" id="ARBA00023125"/>
    </source>
</evidence>
<evidence type="ECO:0000313" key="6">
    <source>
        <dbReference type="Proteomes" id="UP000190285"/>
    </source>
</evidence>
<dbReference type="EMBL" id="FUZT01000007">
    <property type="protein sequence ID" value="SKC76534.1"/>
    <property type="molecule type" value="Genomic_DNA"/>
</dbReference>
<gene>
    <name evidence="5" type="ORF">SAMN02194393_03000</name>
</gene>
<dbReference type="InterPro" id="IPR036388">
    <property type="entry name" value="WH-like_DNA-bd_sf"/>
</dbReference>
<keyword evidence="1" id="KW-0805">Transcription regulation</keyword>
<accession>A0A1T5LKX1</accession>
<dbReference type="InterPro" id="IPR019887">
    <property type="entry name" value="Tscrpt_reg_AsnC/Lrp_C"/>
</dbReference>
<dbReference type="SUPFAM" id="SSF54909">
    <property type="entry name" value="Dimeric alpha+beta barrel"/>
    <property type="match status" value="1"/>
</dbReference>
<dbReference type="Pfam" id="PF13412">
    <property type="entry name" value="HTH_24"/>
    <property type="match status" value="1"/>
</dbReference>
<keyword evidence="2" id="KW-0238">DNA-binding</keyword>
<dbReference type="PANTHER" id="PTHR30154">
    <property type="entry name" value="LEUCINE-RESPONSIVE REGULATORY PROTEIN"/>
    <property type="match status" value="1"/>
</dbReference>
<feature type="domain" description="HTH asnC-type" evidence="4">
    <location>
        <begin position="1"/>
        <end position="62"/>
    </location>
</feature>
<dbReference type="GO" id="GO:0043565">
    <property type="term" value="F:sequence-specific DNA binding"/>
    <property type="evidence" value="ECO:0007669"/>
    <property type="project" value="InterPro"/>
</dbReference>
<dbReference type="SUPFAM" id="SSF46785">
    <property type="entry name" value="Winged helix' DNA-binding domain"/>
    <property type="match status" value="1"/>
</dbReference>
<proteinExistence type="predicted"/>
<dbReference type="Proteomes" id="UP000190285">
    <property type="component" value="Unassembled WGS sequence"/>
</dbReference>
<organism evidence="5 6">
    <name type="scientific">Maledivibacter halophilus</name>
    <dbReference type="NCBI Taxonomy" id="36842"/>
    <lineage>
        <taxon>Bacteria</taxon>
        <taxon>Bacillati</taxon>
        <taxon>Bacillota</taxon>
        <taxon>Clostridia</taxon>
        <taxon>Peptostreptococcales</taxon>
        <taxon>Caminicellaceae</taxon>
        <taxon>Maledivibacter</taxon>
    </lineage>
</organism>
<dbReference type="PROSITE" id="PS50956">
    <property type="entry name" value="HTH_ASNC_2"/>
    <property type="match status" value="1"/>
</dbReference>
<dbReference type="CDD" id="cd00090">
    <property type="entry name" value="HTH_ARSR"/>
    <property type="match status" value="1"/>
</dbReference>
<evidence type="ECO:0000313" key="5">
    <source>
        <dbReference type="EMBL" id="SKC76534.1"/>
    </source>
</evidence>
<dbReference type="InterPro" id="IPR011008">
    <property type="entry name" value="Dimeric_a/b-barrel"/>
</dbReference>
<dbReference type="Gene3D" id="1.10.10.10">
    <property type="entry name" value="Winged helix-like DNA-binding domain superfamily/Winged helix DNA-binding domain"/>
    <property type="match status" value="1"/>
</dbReference>
<dbReference type="AlphaFoldDB" id="A0A1T5LKX1"/>
<evidence type="ECO:0000259" key="4">
    <source>
        <dbReference type="PROSITE" id="PS50956"/>
    </source>
</evidence>
<dbReference type="SMART" id="SM00344">
    <property type="entry name" value="HTH_ASNC"/>
    <property type="match status" value="1"/>
</dbReference>
<dbReference type="InterPro" id="IPR036390">
    <property type="entry name" value="WH_DNA-bd_sf"/>
</dbReference>